<dbReference type="CDD" id="cd15777">
    <property type="entry name" value="CRBN_C_like"/>
    <property type="match status" value="1"/>
</dbReference>
<dbReference type="InterPro" id="IPR034750">
    <property type="entry name" value="CULT"/>
</dbReference>
<dbReference type="InterPro" id="IPR015947">
    <property type="entry name" value="PUA-like_sf"/>
</dbReference>
<comment type="function">
    <text evidence="11">Substrate recognition component of a DCX (DDB1-CUL4-X-box) E3 protein ligase complex that mediates the ubiquitination and subsequent proteasomal degradation of target proteins. Has an essential role in mediating growth by negatively regulating insulin signaling. It also has a role in maintaining presynaptic function in the neuromuscular junction synapses of third-instar larvae.</text>
</comment>
<dbReference type="InterPro" id="IPR046336">
    <property type="entry name" value="Lon_prtase_N_sf"/>
</dbReference>
<dbReference type="InterPro" id="IPR003111">
    <property type="entry name" value="Lon_prtase_N"/>
</dbReference>
<dbReference type="GO" id="GO:0046872">
    <property type="term" value="F:metal ion binding"/>
    <property type="evidence" value="ECO:0007669"/>
    <property type="project" value="UniProtKB-KW"/>
</dbReference>
<dbReference type="UniPathway" id="UPA00143"/>
<keyword evidence="15" id="KW-1185">Reference proteome</keyword>
<accession>A0A1D1V5W2</accession>
<evidence type="ECO:0000256" key="4">
    <source>
        <dbReference type="ARBA" id="ARBA00014394"/>
    </source>
</evidence>
<evidence type="ECO:0000256" key="11">
    <source>
        <dbReference type="ARBA" id="ARBA00046075"/>
    </source>
</evidence>
<keyword evidence="5" id="KW-0479">Metal-binding</keyword>
<comment type="caution">
    <text evidence="14">The sequence shown here is derived from an EMBL/GenBank/DDBJ whole genome shotgun (WGS) entry which is preliminary data.</text>
</comment>
<dbReference type="OrthoDB" id="267517at2759"/>
<keyword evidence="7" id="KW-0862">Zinc</keyword>
<evidence type="ECO:0000256" key="6">
    <source>
        <dbReference type="ARBA" id="ARBA00022786"/>
    </source>
</evidence>
<evidence type="ECO:0000256" key="10">
    <source>
        <dbReference type="ARBA" id="ARBA00030079"/>
    </source>
</evidence>
<dbReference type="Gene3D" id="1.20.58.1480">
    <property type="match status" value="1"/>
</dbReference>
<keyword evidence="6" id="KW-0833">Ubl conjugation pathway</keyword>
<dbReference type="PROSITE" id="PS51788">
    <property type="entry name" value="CULT"/>
    <property type="match status" value="1"/>
</dbReference>
<evidence type="ECO:0000256" key="12">
    <source>
        <dbReference type="ARBA" id="ARBA00046796"/>
    </source>
</evidence>
<evidence type="ECO:0000256" key="8">
    <source>
        <dbReference type="ARBA" id="ARBA00022843"/>
    </source>
</evidence>
<evidence type="ECO:0000259" key="13">
    <source>
        <dbReference type="PROSITE" id="PS51788"/>
    </source>
</evidence>
<evidence type="ECO:0000313" key="15">
    <source>
        <dbReference type="Proteomes" id="UP000186922"/>
    </source>
</evidence>
<dbReference type="Proteomes" id="UP000186922">
    <property type="component" value="Unassembled WGS sequence"/>
</dbReference>
<dbReference type="FunFam" id="2.170.150.20:FF:000007">
    <property type="entry name" value="Protein cereblon"/>
    <property type="match status" value="1"/>
</dbReference>
<feature type="domain" description="CULT" evidence="13">
    <location>
        <begin position="281"/>
        <end position="388"/>
    </location>
</feature>
<evidence type="ECO:0000256" key="1">
    <source>
        <dbReference type="ARBA" id="ARBA00004123"/>
    </source>
</evidence>
<dbReference type="InterPro" id="IPR004910">
    <property type="entry name" value="Yippee/Mis18/Cereblon"/>
</dbReference>
<dbReference type="Gene3D" id="2.30.130.40">
    <property type="entry name" value="LON domain-like"/>
    <property type="match status" value="1"/>
</dbReference>
<evidence type="ECO:0000313" key="14">
    <source>
        <dbReference type="EMBL" id="GAU97109.1"/>
    </source>
</evidence>
<evidence type="ECO:0000256" key="7">
    <source>
        <dbReference type="ARBA" id="ARBA00022833"/>
    </source>
</evidence>
<protein>
    <recommendedName>
        <fullName evidence="4">Protein cereblon</fullName>
    </recommendedName>
    <alternativeName>
        <fullName evidence="10">Protein ohgata</fullName>
    </alternativeName>
</protein>
<organism evidence="14 15">
    <name type="scientific">Ramazzottius varieornatus</name>
    <name type="common">Water bear</name>
    <name type="synonym">Tardigrade</name>
    <dbReference type="NCBI Taxonomy" id="947166"/>
    <lineage>
        <taxon>Eukaryota</taxon>
        <taxon>Metazoa</taxon>
        <taxon>Ecdysozoa</taxon>
        <taxon>Tardigrada</taxon>
        <taxon>Eutardigrada</taxon>
        <taxon>Parachela</taxon>
        <taxon>Hypsibioidea</taxon>
        <taxon>Ramazzottiidae</taxon>
        <taxon>Ramazzottius</taxon>
    </lineage>
</organism>
<evidence type="ECO:0000256" key="5">
    <source>
        <dbReference type="ARBA" id="ARBA00022723"/>
    </source>
</evidence>
<proteinExistence type="inferred from homology"/>
<dbReference type="Pfam" id="PF03226">
    <property type="entry name" value="Yippee-Mis18"/>
    <property type="match status" value="1"/>
</dbReference>
<dbReference type="AlphaFoldDB" id="A0A1D1V5W2"/>
<dbReference type="GO" id="GO:0016567">
    <property type="term" value="P:protein ubiquitination"/>
    <property type="evidence" value="ECO:0007669"/>
    <property type="project" value="UniProtKB-UniPathway"/>
</dbReference>
<comment type="subcellular location">
    <subcellularLocation>
        <location evidence="1">Nucleus</location>
    </subcellularLocation>
</comment>
<comment type="pathway">
    <text evidence="2">Protein modification; protein ubiquitination.</text>
</comment>
<name>A0A1D1V5W2_RAMVA</name>
<dbReference type="STRING" id="947166.A0A1D1V5W2"/>
<dbReference type="EMBL" id="BDGG01000004">
    <property type="protein sequence ID" value="GAU97109.1"/>
    <property type="molecule type" value="Genomic_DNA"/>
</dbReference>
<dbReference type="SMART" id="SM00464">
    <property type="entry name" value="LON"/>
    <property type="match status" value="1"/>
</dbReference>
<evidence type="ECO:0000256" key="9">
    <source>
        <dbReference type="ARBA" id="ARBA00023242"/>
    </source>
</evidence>
<dbReference type="Gene3D" id="2.170.150.20">
    <property type="entry name" value="Peptide methionine sulfoxide reductase"/>
    <property type="match status" value="1"/>
</dbReference>
<comment type="similarity">
    <text evidence="3">Belongs to the CRBN family.</text>
</comment>
<reference evidence="14 15" key="1">
    <citation type="journal article" date="2016" name="Nat. Commun.">
        <title>Extremotolerant tardigrade genome and improved radiotolerance of human cultured cells by tardigrade-unique protein.</title>
        <authorList>
            <person name="Hashimoto T."/>
            <person name="Horikawa D.D."/>
            <person name="Saito Y."/>
            <person name="Kuwahara H."/>
            <person name="Kozuka-Hata H."/>
            <person name="Shin-I T."/>
            <person name="Minakuchi Y."/>
            <person name="Ohishi K."/>
            <person name="Motoyama A."/>
            <person name="Aizu T."/>
            <person name="Enomoto A."/>
            <person name="Kondo K."/>
            <person name="Tanaka S."/>
            <person name="Hara Y."/>
            <person name="Koshikawa S."/>
            <person name="Sagara H."/>
            <person name="Miura T."/>
            <person name="Yokobori S."/>
            <person name="Miyagawa K."/>
            <person name="Suzuki Y."/>
            <person name="Kubo T."/>
            <person name="Oyama M."/>
            <person name="Kohara Y."/>
            <person name="Fujiyama A."/>
            <person name="Arakawa K."/>
            <person name="Katayama T."/>
            <person name="Toyoda A."/>
            <person name="Kunieda T."/>
        </authorList>
    </citation>
    <scope>NUCLEOTIDE SEQUENCE [LARGE SCALE GENOMIC DNA]</scope>
    <source>
        <strain evidence="14 15">YOKOZUNA-1</strain>
    </source>
</reference>
<dbReference type="SUPFAM" id="SSF88697">
    <property type="entry name" value="PUA domain-like"/>
    <property type="match status" value="1"/>
</dbReference>
<gene>
    <name evidence="14" type="primary">RvY_08462-1</name>
    <name evidence="14" type="synonym">RvY_08462.1</name>
    <name evidence="14" type="ORF">RvY_08462</name>
</gene>
<dbReference type="GO" id="GO:0005634">
    <property type="term" value="C:nucleus"/>
    <property type="evidence" value="ECO:0007669"/>
    <property type="project" value="UniProtKB-SubCell"/>
</dbReference>
<keyword evidence="8" id="KW-0832">Ubl conjugation</keyword>
<comment type="subunit">
    <text evidence="12">Likely a component of a DCX (DDB1-CUL4-X-box) protein ligase complex. May interact with pic/DDB1.</text>
</comment>
<sequence length="421" mass="47647">MDMDILEAEESFDVNLPSKHTYLGDLREIHATPYFAQGSLVSLPYVFVPDVVLMPNQHIPINVEPTDLDLSHLLKDVVDVEQSQSRPGFVCMAADIGYEVQQISQTHPYFLFGTVAAIVRVERRPNGGEADEDDAGHGIKMIVKGCQRCLMTEAVSQDGDAQQFRYGRFRILPDEIMESPLKVLTPPEWRNALLPNFCPAYLSRFSPALYGPFDVRDLVAEIKKEIITLQLVPAERCQDDTDFSYWLAASLPLPAHFRLQLLGACSTVHRLRSCLLMLRNFNRLDCAICKVGLALKEDGIAMTRAGLTSAYINPGGLTQEIFTVKKVSNVRVFGQATTQYTWFPGYAWRHLQCRGCHNHLGWRYDALDGHLTPKLFYGLRRGDVVPNIQPQEGLSPAQLKEFYEEHEHAMMPVYYREPKSN</sequence>
<dbReference type="Pfam" id="PF02190">
    <property type="entry name" value="LON_substr_bdg"/>
    <property type="match status" value="1"/>
</dbReference>
<evidence type="ECO:0000256" key="2">
    <source>
        <dbReference type="ARBA" id="ARBA00004906"/>
    </source>
</evidence>
<keyword evidence="9" id="KW-0539">Nucleus</keyword>
<evidence type="ECO:0000256" key="3">
    <source>
        <dbReference type="ARBA" id="ARBA00005293"/>
    </source>
</evidence>